<dbReference type="EMBL" id="CACVAY010000013">
    <property type="protein sequence ID" value="CAA6802755.1"/>
    <property type="molecule type" value="Genomic_DNA"/>
</dbReference>
<reference evidence="1" key="1">
    <citation type="submission" date="2020-01" db="EMBL/GenBank/DDBJ databases">
        <authorList>
            <person name="Meier V. D."/>
            <person name="Meier V D."/>
        </authorList>
    </citation>
    <scope>NUCLEOTIDE SEQUENCE</scope>
    <source>
        <strain evidence="1">HLG_WM_MAG_07</strain>
    </source>
</reference>
<dbReference type="AlphaFoldDB" id="A0A6S6SII1"/>
<sequence length="66" mass="7703">MDNIEIIRENLSTEEVMRIRETEIKKGNRVNIRRIHSTLVELEIVSQSVIDVTPFGRTINNKPSLR</sequence>
<protein>
    <submittedName>
        <fullName evidence="1">Uncharacterized protein</fullName>
    </submittedName>
</protein>
<gene>
    <name evidence="1" type="ORF">HELGO_WM10946</name>
</gene>
<proteinExistence type="predicted"/>
<name>A0A6S6SII1_9GAMM</name>
<organism evidence="1">
    <name type="scientific">uncultured Thiotrichaceae bacterium</name>
    <dbReference type="NCBI Taxonomy" id="298394"/>
    <lineage>
        <taxon>Bacteria</taxon>
        <taxon>Pseudomonadati</taxon>
        <taxon>Pseudomonadota</taxon>
        <taxon>Gammaproteobacteria</taxon>
        <taxon>Thiotrichales</taxon>
        <taxon>Thiotrichaceae</taxon>
        <taxon>environmental samples</taxon>
    </lineage>
</organism>
<evidence type="ECO:0000313" key="1">
    <source>
        <dbReference type="EMBL" id="CAA6802755.1"/>
    </source>
</evidence>
<accession>A0A6S6SII1</accession>